<sequence>MNKLQPLGMQSGVALSSSSAQAVSAAAGIDADVLERHPHFARMVEALLQTTALVSGSTSAGSLGGAGIPRATHEALKRTRADADVQRQAYLEAACVYSELEAALLVQPQSSEEQRIQANAACIEAAQVVHLSPRDGRGSSSQASDDRQSTKQAEFGAKSARHSAGETLLGLSSADLAQDASDELAALNGTLVRQIEAQIQDKCSALLAFYTPVSSASGAQNSTTMAARMSAFVDGVQRDQALLQQKQDSSTNDSRPNVQMEAYFTALLQTLRTMHEMVSKHLLGSQAQFDAATSKWAAAKCEAMGLKLSVLAMQLEHDTYTPATLPALALLRDYVSTAFVESRTERDASNRMLVAYQSIGSKFTELVREYGSVLEEIENRRWALEELRRDQAPTHF</sequence>
<evidence type="ECO:0000256" key="1">
    <source>
        <dbReference type="SAM" id="MobiDB-lite"/>
    </source>
</evidence>
<gene>
    <name evidence="2" type="ORF">CAOG_005806</name>
</gene>
<dbReference type="PhylomeDB" id="A0A0D2UJS0"/>
<dbReference type="PANTHER" id="PTHR16219:SF1">
    <property type="entry name" value="HAUS AUGMIN-LIKE COMPLEX SUBUNIT 4"/>
    <property type="match status" value="1"/>
</dbReference>
<dbReference type="STRING" id="595528.A0A0D2UJS0"/>
<evidence type="ECO:0000313" key="3">
    <source>
        <dbReference type="Proteomes" id="UP000008743"/>
    </source>
</evidence>
<dbReference type="Proteomes" id="UP000008743">
    <property type="component" value="Unassembled WGS sequence"/>
</dbReference>
<name>A0A0D2UJS0_CAPO3</name>
<evidence type="ECO:0008006" key="4">
    <source>
        <dbReference type="Google" id="ProtNLM"/>
    </source>
</evidence>
<dbReference type="PANTHER" id="PTHR16219">
    <property type="entry name" value="AUGMIN SUBUNIT 4 FAMILY MEMBER"/>
    <property type="match status" value="1"/>
</dbReference>
<dbReference type="Pfam" id="PF14735">
    <property type="entry name" value="HAUS4"/>
    <property type="match status" value="1"/>
</dbReference>
<evidence type="ECO:0000313" key="2">
    <source>
        <dbReference type="EMBL" id="KJE95351.1"/>
    </source>
</evidence>
<dbReference type="GO" id="GO:0070652">
    <property type="term" value="C:HAUS complex"/>
    <property type="evidence" value="ECO:0007669"/>
    <property type="project" value="InterPro"/>
</dbReference>
<dbReference type="EMBL" id="KE346369">
    <property type="protein sequence ID" value="KJE95351.1"/>
    <property type="molecule type" value="Genomic_DNA"/>
</dbReference>
<proteinExistence type="predicted"/>
<keyword evidence="3" id="KW-1185">Reference proteome</keyword>
<dbReference type="OrthoDB" id="661220at2759"/>
<accession>A0A0D2UJS0</accession>
<reference evidence="3" key="1">
    <citation type="submission" date="2011-02" db="EMBL/GenBank/DDBJ databases">
        <title>The Genome Sequence of Capsaspora owczarzaki ATCC 30864.</title>
        <authorList>
            <person name="Russ C."/>
            <person name="Cuomo C."/>
            <person name="Burger G."/>
            <person name="Gray M.W."/>
            <person name="Holland P.W.H."/>
            <person name="King N."/>
            <person name="Lang F.B.F."/>
            <person name="Roger A.J."/>
            <person name="Ruiz-Trillo I."/>
            <person name="Young S.K."/>
            <person name="Zeng Q."/>
            <person name="Gargeya S."/>
            <person name="Alvarado L."/>
            <person name="Berlin A."/>
            <person name="Chapman S.B."/>
            <person name="Chen Z."/>
            <person name="Freedman E."/>
            <person name="Gellesch M."/>
            <person name="Goldberg J."/>
            <person name="Griggs A."/>
            <person name="Gujja S."/>
            <person name="Heilman E."/>
            <person name="Heiman D."/>
            <person name="Howarth C."/>
            <person name="Mehta T."/>
            <person name="Neiman D."/>
            <person name="Pearson M."/>
            <person name="Roberts A."/>
            <person name="Saif S."/>
            <person name="Shea T."/>
            <person name="Shenoy N."/>
            <person name="Sisk P."/>
            <person name="Stolte C."/>
            <person name="Sykes S."/>
            <person name="White J."/>
            <person name="Yandava C."/>
            <person name="Haas B."/>
            <person name="Nusbaum C."/>
            <person name="Birren B."/>
        </authorList>
    </citation>
    <scope>NUCLEOTIDE SEQUENCE</scope>
    <source>
        <strain evidence="3">ATCC 30864</strain>
    </source>
</reference>
<dbReference type="eggNOG" id="ENOG502QW4I">
    <property type="taxonomic scope" value="Eukaryota"/>
</dbReference>
<dbReference type="AlphaFoldDB" id="A0A0D2UJS0"/>
<dbReference type="RefSeq" id="XP_004345396.2">
    <property type="nucleotide sequence ID" value="XM_004345346.2"/>
</dbReference>
<dbReference type="GO" id="GO:0051011">
    <property type="term" value="F:microtubule minus-end binding"/>
    <property type="evidence" value="ECO:0007669"/>
    <property type="project" value="TreeGrafter"/>
</dbReference>
<dbReference type="InterPro" id="IPR029327">
    <property type="entry name" value="HAUS4"/>
</dbReference>
<protein>
    <recommendedName>
        <fullName evidence="4">HAUS augmin-like complex subunit 4</fullName>
    </recommendedName>
</protein>
<organism evidence="2 3">
    <name type="scientific">Capsaspora owczarzaki (strain ATCC 30864)</name>
    <dbReference type="NCBI Taxonomy" id="595528"/>
    <lineage>
        <taxon>Eukaryota</taxon>
        <taxon>Filasterea</taxon>
        <taxon>Capsaspora</taxon>
    </lineage>
</organism>
<dbReference type="GO" id="GO:0051225">
    <property type="term" value="P:spindle assembly"/>
    <property type="evidence" value="ECO:0007669"/>
    <property type="project" value="InterPro"/>
</dbReference>
<dbReference type="InParanoid" id="A0A0D2UJS0"/>
<feature type="region of interest" description="Disordered" evidence="1">
    <location>
        <begin position="133"/>
        <end position="161"/>
    </location>
</feature>